<name>S8EBT2_9LAMI</name>
<sequence length="78" mass="9027">HSPPPYYRDCWHEVSRGFINQFIIKEIDCKNFTAHYIHIIHSTLPDQALTHCPVFPTAASLRNSGLVAVPMWLYIFSN</sequence>
<proteinExistence type="predicted"/>
<organism evidence="1 2">
    <name type="scientific">Genlisea aurea</name>
    <dbReference type="NCBI Taxonomy" id="192259"/>
    <lineage>
        <taxon>Eukaryota</taxon>
        <taxon>Viridiplantae</taxon>
        <taxon>Streptophyta</taxon>
        <taxon>Embryophyta</taxon>
        <taxon>Tracheophyta</taxon>
        <taxon>Spermatophyta</taxon>
        <taxon>Magnoliopsida</taxon>
        <taxon>eudicotyledons</taxon>
        <taxon>Gunneridae</taxon>
        <taxon>Pentapetalae</taxon>
        <taxon>asterids</taxon>
        <taxon>lamiids</taxon>
        <taxon>Lamiales</taxon>
        <taxon>Lentibulariaceae</taxon>
        <taxon>Genlisea</taxon>
    </lineage>
</organism>
<keyword evidence="2" id="KW-1185">Reference proteome</keyword>
<protein>
    <submittedName>
        <fullName evidence="1">Uncharacterized protein</fullName>
    </submittedName>
</protein>
<comment type="caution">
    <text evidence="1">The sequence shown here is derived from an EMBL/GenBank/DDBJ whole genome shotgun (WGS) entry which is preliminary data.</text>
</comment>
<feature type="non-terminal residue" evidence="1">
    <location>
        <position position="1"/>
    </location>
</feature>
<gene>
    <name evidence="1" type="ORF">M569_04742</name>
</gene>
<dbReference type="EMBL" id="AUSU01001852">
    <property type="protein sequence ID" value="EPS70022.1"/>
    <property type="molecule type" value="Genomic_DNA"/>
</dbReference>
<evidence type="ECO:0000313" key="2">
    <source>
        <dbReference type="Proteomes" id="UP000015453"/>
    </source>
</evidence>
<evidence type="ECO:0000313" key="1">
    <source>
        <dbReference type="EMBL" id="EPS70022.1"/>
    </source>
</evidence>
<dbReference type="AlphaFoldDB" id="S8EBT2"/>
<dbReference type="Proteomes" id="UP000015453">
    <property type="component" value="Unassembled WGS sequence"/>
</dbReference>
<accession>S8EBT2</accession>
<reference evidence="1 2" key="1">
    <citation type="journal article" date="2013" name="BMC Genomics">
        <title>The miniature genome of a carnivorous plant Genlisea aurea contains a low number of genes and short non-coding sequences.</title>
        <authorList>
            <person name="Leushkin E.V."/>
            <person name="Sutormin R.A."/>
            <person name="Nabieva E.R."/>
            <person name="Penin A.A."/>
            <person name="Kondrashov A.S."/>
            <person name="Logacheva M.D."/>
        </authorList>
    </citation>
    <scope>NUCLEOTIDE SEQUENCE [LARGE SCALE GENOMIC DNA]</scope>
</reference>